<dbReference type="Pfam" id="PF10031">
    <property type="entry name" value="DUF2273"/>
    <property type="match status" value="1"/>
</dbReference>
<dbReference type="EMBL" id="JASGCB010000008">
    <property type="protein sequence ID" value="MDI9259906.1"/>
    <property type="molecule type" value="Genomic_DNA"/>
</dbReference>
<gene>
    <name evidence="1" type="ORF">QID03_06860</name>
</gene>
<dbReference type="RefSeq" id="WP_283203438.1">
    <property type="nucleotide sequence ID" value="NZ_JASGCB010000008.1"/>
</dbReference>
<proteinExistence type="predicted"/>
<keyword evidence="2" id="KW-1185">Reference proteome</keyword>
<dbReference type="Proteomes" id="UP001529245">
    <property type="component" value="Unassembled WGS sequence"/>
</dbReference>
<name>A0ABT6XXT4_ALISE</name>
<comment type="caution">
    <text evidence="1">The sequence shown here is derived from an EMBL/GenBank/DDBJ whole genome shotgun (WGS) entry which is preliminary data.</text>
</comment>
<sequence>MAWRMNRLERAWHWFQGRPRRYHGVAAGILFWILWMIFGFWRVLLLLVFAALGYAGGRVWEEDQSWRRILERLLTDR</sequence>
<accession>A0ABT6XXT4</accession>
<protein>
    <submittedName>
        <fullName evidence="1">DUF2273 domain-containing protein</fullName>
    </submittedName>
</protein>
<dbReference type="InterPro" id="IPR018730">
    <property type="entry name" value="DUF2273"/>
</dbReference>
<reference evidence="1 2" key="1">
    <citation type="submission" date="2023-04" db="EMBL/GenBank/DDBJ databases">
        <title>A. sendaiensis sub sp. chiapanensis a novel subspecie with specific adaptation in bacterial cell wall isolated from an active volcano.</title>
        <authorList>
            <person name="Alvarez Gutierrez P.E."/>
            <person name="Ortiz Cortes L.Y."/>
        </authorList>
    </citation>
    <scope>NUCLEOTIDE SEQUENCE [LARGE SCALE GENOMIC DNA]</scope>
    <source>
        <strain evidence="1 2">PA2</strain>
    </source>
</reference>
<organism evidence="1 2">
    <name type="scientific">Alicyclobacillus sendaiensis PA2</name>
    <dbReference type="NCBI Taxonomy" id="3029425"/>
    <lineage>
        <taxon>Bacteria</taxon>
        <taxon>Bacillati</taxon>
        <taxon>Bacillota</taxon>
        <taxon>Bacilli</taxon>
        <taxon>Bacillales</taxon>
        <taxon>Alicyclobacillaceae</taxon>
        <taxon>Alicyclobacillus</taxon>
    </lineage>
</organism>
<evidence type="ECO:0000313" key="2">
    <source>
        <dbReference type="Proteomes" id="UP001529245"/>
    </source>
</evidence>
<evidence type="ECO:0000313" key="1">
    <source>
        <dbReference type="EMBL" id="MDI9259906.1"/>
    </source>
</evidence>